<name>A0A8J4LTT1_9CHLO</name>
<evidence type="ECO:0000256" key="6">
    <source>
        <dbReference type="RuleBase" id="RU003355"/>
    </source>
</evidence>
<comment type="similarity">
    <text evidence="1 5 6">Belongs to the peptidase S8 family.</text>
</comment>
<feature type="domain" description="Peptidase S8/S53" evidence="7">
    <location>
        <begin position="180"/>
        <end position="419"/>
    </location>
</feature>
<dbReference type="Gene3D" id="3.40.50.200">
    <property type="entry name" value="Peptidase S8/S53 domain"/>
    <property type="match status" value="1"/>
</dbReference>
<dbReference type="InterPro" id="IPR000209">
    <property type="entry name" value="Peptidase_S8/S53_dom"/>
</dbReference>
<dbReference type="InterPro" id="IPR036852">
    <property type="entry name" value="Peptidase_S8/S53_dom_sf"/>
</dbReference>
<dbReference type="InterPro" id="IPR015500">
    <property type="entry name" value="Peptidase_S8_subtilisin-rel"/>
</dbReference>
<accession>A0A8J4LTT1</accession>
<evidence type="ECO:0000313" key="8">
    <source>
        <dbReference type="EMBL" id="GIM09311.1"/>
    </source>
</evidence>
<dbReference type="EMBL" id="BNCQ01000031">
    <property type="protein sequence ID" value="GIM09311.1"/>
    <property type="molecule type" value="Genomic_DNA"/>
</dbReference>
<evidence type="ECO:0000259" key="7">
    <source>
        <dbReference type="Pfam" id="PF00082"/>
    </source>
</evidence>
<feature type="active site" description="Charge relay system" evidence="5">
    <location>
        <position position="226"/>
    </location>
</feature>
<dbReference type="PANTHER" id="PTHR43806">
    <property type="entry name" value="PEPTIDASE S8"/>
    <property type="match status" value="1"/>
</dbReference>
<sequence length="731" mass="77360">MIRRRVTPPMALTWAAAAAAVTIVMVVFGPSVIQAMLSPCEESSGTCSMAASSPDAAPEYEGFLIRPMGAEAADESDHVQMLSDLGYCAKDISAVGTDGWMLVDPSKANPDAKHGGLAALGTPESTEEILQDFRSRGYEAEPNYVMNAQVVPNDVLYSSIAANMKLINAESAWDISRGSKSVKVCVIDSGIQFKHPDLAGNVITVFDATSEGNMTPAPPENDVHGHGTHCTGTVGAVGNNRIFVTGVSWSVSILGCKFLDSKGRGNTATAIKCINWCRQQGAKITSNSWGSRSPATTALVDAIRASQDAGHLFIAAAGNDGIDIDVNTFSPGGINLPAIISVGAVDSADKMAYFSNHGKKTVHLFAPGVNITSTFPTDSYKALSGTSMATPHVSGAAAVLWAYRPSATAAQIKEALLKGVDVVSGAALSQTGGRLNLRRSLQVLQNTFPLLEIVQELEADSSCPMMPEGYTFRAQQDVLGSDIYCAAVGNKTLHDLSGLCSATSGCTAFNVWSAPGGPWHFCLKSEFANTKFADLSKGFMSNRCQGIYVRSCGPQPRGYTFRAQQDILGNDIFCEALGTRTTNDLASLCSSTMGCTGFNTWSNPDEPWQFCLKNALHYRHFANLSAGSMANRCQGIYVLGGCMAVPEGYTFRSQQDPLGNDIVCEALGARTTSDVASLCSATSGCTAFNTWSAPGGPWHYCLKNAATYTVFANATKGLMSNRCQGIYLRTG</sequence>
<dbReference type="PROSITE" id="PS00136">
    <property type="entry name" value="SUBTILASE_ASP"/>
    <property type="match status" value="1"/>
</dbReference>
<feature type="active site" description="Charge relay system" evidence="5">
    <location>
        <position position="387"/>
    </location>
</feature>
<reference evidence="8" key="1">
    <citation type="journal article" date="2021" name="Proc. Natl. Acad. Sci. U.S.A.">
        <title>Three genomes in the algal genus Volvox reveal the fate of a haploid sex-determining region after a transition to homothallism.</title>
        <authorList>
            <person name="Yamamoto K."/>
            <person name="Hamaji T."/>
            <person name="Kawai-Toyooka H."/>
            <person name="Matsuzaki R."/>
            <person name="Takahashi F."/>
            <person name="Nishimura Y."/>
            <person name="Kawachi M."/>
            <person name="Noguchi H."/>
            <person name="Minakuchi Y."/>
            <person name="Umen J.G."/>
            <person name="Toyoda A."/>
            <person name="Nozaki H."/>
        </authorList>
    </citation>
    <scope>NUCLEOTIDE SEQUENCE</scope>
    <source>
        <strain evidence="8">NIES-3785</strain>
    </source>
</reference>
<keyword evidence="3 5" id="KW-0378">Hydrolase</keyword>
<evidence type="ECO:0000256" key="3">
    <source>
        <dbReference type="ARBA" id="ARBA00022801"/>
    </source>
</evidence>
<dbReference type="InterPro" id="IPR023827">
    <property type="entry name" value="Peptidase_S8_Asp-AS"/>
</dbReference>
<keyword evidence="4 5" id="KW-0720">Serine protease</keyword>
<evidence type="ECO:0000256" key="1">
    <source>
        <dbReference type="ARBA" id="ARBA00011073"/>
    </source>
</evidence>
<dbReference type="PRINTS" id="PR00723">
    <property type="entry name" value="SUBTILISIN"/>
</dbReference>
<evidence type="ECO:0000256" key="2">
    <source>
        <dbReference type="ARBA" id="ARBA00022670"/>
    </source>
</evidence>
<dbReference type="Pfam" id="PF00082">
    <property type="entry name" value="Peptidase_S8"/>
    <property type="match status" value="1"/>
</dbReference>
<dbReference type="InterPro" id="IPR022398">
    <property type="entry name" value="Peptidase_S8_His-AS"/>
</dbReference>
<dbReference type="PANTHER" id="PTHR43806:SF11">
    <property type="entry name" value="CEREVISIN-RELATED"/>
    <property type="match status" value="1"/>
</dbReference>
<evidence type="ECO:0000256" key="5">
    <source>
        <dbReference type="PROSITE-ProRule" id="PRU01240"/>
    </source>
</evidence>
<evidence type="ECO:0000313" key="9">
    <source>
        <dbReference type="Proteomes" id="UP000722791"/>
    </source>
</evidence>
<dbReference type="Proteomes" id="UP000722791">
    <property type="component" value="Unassembled WGS sequence"/>
</dbReference>
<dbReference type="SUPFAM" id="SSF52743">
    <property type="entry name" value="Subtilisin-like"/>
    <property type="match status" value="1"/>
</dbReference>
<organism evidence="8 9">
    <name type="scientific">Volvox reticuliferus</name>
    <dbReference type="NCBI Taxonomy" id="1737510"/>
    <lineage>
        <taxon>Eukaryota</taxon>
        <taxon>Viridiplantae</taxon>
        <taxon>Chlorophyta</taxon>
        <taxon>core chlorophytes</taxon>
        <taxon>Chlorophyceae</taxon>
        <taxon>CS clade</taxon>
        <taxon>Chlamydomonadales</taxon>
        <taxon>Volvocaceae</taxon>
        <taxon>Volvox</taxon>
    </lineage>
</organism>
<dbReference type="InterPro" id="IPR023828">
    <property type="entry name" value="Peptidase_S8_Ser-AS"/>
</dbReference>
<protein>
    <recommendedName>
        <fullName evidence="7">Peptidase S8/S53 domain-containing protein</fullName>
    </recommendedName>
</protein>
<evidence type="ECO:0000256" key="4">
    <source>
        <dbReference type="ARBA" id="ARBA00022825"/>
    </source>
</evidence>
<feature type="active site" description="Charge relay system" evidence="5">
    <location>
        <position position="188"/>
    </location>
</feature>
<dbReference type="PROSITE" id="PS00137">
    <property type="entry name" value="SUBTILASE_HIS"/>
    <property type="match status" value="1"/>
</dbReference>
<dbReference type="AlphaFoldDB" id="A0A8J4LTT1"/>
<proteinExistence type="inferred from homology"/>
<dbReference type="PROSITE" id="PS00138">
    <property type="entry name" value="SUBTILASE_SER"/>
    <property type="match status" value="1"/>
</dbReference>
<dbReference type="PROSITE" id="PS51892">
    <property type="entry name" value="SUBTILASE"/>
    <property type="match status" value="1"/>
</dbReference>
<gene>
    <name evidence="8" type="ORF">Vretimale_13223</name>
</gene>
<comment type="caution">
    <text evidence="8">The sequence shown here is derived from an EMBL/GenBank/DDBJ whole genome shotgun (WGS) entry which is preliminary data.</text>
</comment>
<dbReference type="GO" id="GO:0004252">
    <property type="term" value="F:serine-type endopeptidase activity"/>
    <property type="evidence" value="ECO:0007669"/>
    <property type="project" value="UniProtKB-UniRule"/>
</dbReference>
<dbReference type="GO" id="GO:0006508">
    <property type="term" value="P:proteolysis"/>
    <property type="evidence" value="ECO:0007669"/>
    <property type="project" value="UniProtKB-KW"/>
</dbReference>
<dbReference type="InterPro" id="IPR034204">
    <property type="entry name" value="PfSUB1-like_cat_dom"/>
</dbReference>
<dbReference type="CDD" id="cd07473">
    <property type="entry name" value="Peptidases_S8_Subtilisin_like"/>
    <property type="match status" value="1"/>
</dbReference>
<keyword evidence="2 5" id="KW-0645">Protease</keyword>
<dbReference type="InterPro" id="IPR050131">
    <property type="entry name" value="Peptidase_S8_subtilisin-like"/>
</dbReference>